<evidence type="ECO:0000313" key="5">
    <source>
        <dbReference type="EMBL" id="WMD15640.1"/>
    </source>
</evidence>
<evidence type="ECO:0000256" key="3">
    <source>
        <dbReference type="ARBA" id="ARBA00023163"/>
    </source>
</evidence>
<dbReference type="SUPFAM" id="SSF47413">
    <property type="entry name" value="lambda repressor-like DNA-binding domains"/>
    <property type="match status" value="1"/>
</dbReference>
<dbReference type="SUPFAM" id="SSF53822">
    <property type="entry name" value="Periplasmic binding protein-like I"/>
    <property type="match status" value="1"/>
</dbReference>
<proteinExistence type="predicted"/>
<dbReference type="PANTHER" id="PTHR30146:SF149">
    <property type="entry name" value="HTH-TYPE TRANSCRIPTIONAL REGULATOR EBGR"/>
    <property type="match status" value="1"/>
</dbReference>
<dbReference type="SMART" id="SM00354">
    <property type="entry name" value="HTH_LACI"/>
    <property type="match status" value="1"/>
</dbReference>
<evidence type="ECO:0000313" key="6">
    <source>
        <dbReference type="Proteomes" id="UP001243496"/>
    </source>
</evidence>
<organism evidence="5 6">
    <name type="scientific">Anaerostipes hadrus</name>
    <dbReference type="NCBI Taxonomy" id="649756"/>
    <lineage>
        <taxon>Bacteria</taxon>
        <taxon>Bacillati</taxon>
        <taxon>Bacillota</taxon>
        <taxon>Clostridia</taxon>
        <taxon>Lachnospirales</taxon>
        <taxon>Lachnospiraceae</taxon>
        <taxon>Anaerostipes</taxon>
    </lineage>
</organism>
<dbReference type="GeneID" id="92741652"/>
<keyword evidence="1" id="KW-0805">Transcription regulation</keyword>
<dbReference type="InterPro" id="IPR000843">
    <property type="entry name" value="HTH_LacI"/>
</dbReference>
<dbReference type="PROSITE" id="PS50932">
    <property type="entry name" value="HTH_LACI_2"/>
    <property type="match status" value="1"/>
</dbReference>
<dbReference type="Pfam" id="PF00356">
    <property type="entry name" value="LacI"/>
    <property type="match status" value="1"/>
</dbReference>
<name>A0AAQ3GQQ4_ANAHA</name>
<evidence type="ECO:0000256" key="2">
    <source>
        <dbReference type="ARBA" id="ARBA00023125"/>
    </source>
</evidence>
<dbReference type="GO" id="GO:0000976">
    <property type="term" value="F:transcription cis-regulatory region binding"/>
    <property type="evidence" value="ECO:0007669"/>
    <property type="project" value="TreeGrafter"/>
</dbReference>
<evidence type="ECO:0000259" key="4">
    <source>
        <dbReference type="PROSITE" id="PS50932"/>
    </source>
</evidence>
<dbReference type="PANTHER" id="PTHR30146">
    <property type="entry name" value="LACI-RELATED TRANSCRIPTIONAL REPRESSOR"/>
    <property type="match status" value="1"/>
</dbReference>
<dbReference type="PROSITE" id="PS00356">
    <property type="entry name" value="HTH_LACI_1"/>
    <property type="match status" value="1"/>
</dbReference>
<gene>
    <name evidence="5" type="ORF">RBI15_09635</name>
</gene>
<dbReference type="InterPro" id="IPR046335">
    <property type="entry name" value="LacI/GalR-like_sensor"/>
</dbReference>
<dbReference type="EMBL" id="CP132968">
    <property type="protein sequence ID" value="WMD15640.1"/>
    <property type="molecule type" value="Genomic_DNA"/>
</dbReference>
<dbReference type="Gene3D" id="3.40.50.2300">
    <property type="match status" value="2"/>
</dbReference>
<dbReference type="AlphaFoldDB" id="A0AAQ3GQQ4"/>
<dbReference type="Gene3D" id="1.10.260.40">
    <property type="entry name" value="lambda repressor-like DNA-binding domains"/>
    <property type="match status" value="1"/>
</dbReference>
<dbReference type="CDD" id="cd01544">
    <property type="entry name" value="PBP1_GalR"/>
    <property type="match status" value="1"/>
</dbReference>
<dbReference type="InterPro" id="IPR028082">
    <property type="entry name" value="Peripla_BP_I"/>
</dbReference>
<keyword evidence="2 5" id="KW-0238">DNA-binding</keyword>
<sequence length="343" mass="39014">MATIKDIAEKAKVSSATVSRILNQDESLSVTEQTRERVLKIAKELHYIKKKSTSNSTGKNTSSDTVIGIFQWYSMFEELEDPYYQSIRVGIEKYCANHQIRVIRCFHSDSDYKDLLKDVAALICIGKFNEHQMKSFTSITPNVIFLDMKTARIQSTTICLDFKQAVIDALDYLSKRLGHTQIAYLGGKEYLQDNTIYFEERKETFIQYCEKNRITYEPYLKEREFSAESGYVMMNELIKEGNLPTAVFAASDPIAIGSIRSLYEHGLKVPSDVSVMGFDDISVASFSTPPLTTIHAPAEFMGEYAAHFICTMAKGEFLEYQVPVRLTLPCELKIRKSCTYPKS</sequence>
<protein>
    <submittedName>
        <fullName evidence="5">LacI family DNA-binding transcriptional regulator</fullName>
    </submittedName>
</protein>
<dbReference type="RefSeq" id="WP_306856270.1">
    <property type="nucleotide sequence ID" value="NZ_CP132968.1"/>
</dbReference>
<accession>A0AAQ3GQQ4</accession>
<dbReference type="CDD" id="cd01392">
    <property type="entry name" value="HTH_LacI"/>
    <property type="match status" value="1"/>
</dbReference>
<dbReference type="PRINTS" id="PR00036">
    <property type="entry name" value="HTHLACI"/>
</dbReference>
<keyword evidence="3" id="KW-0804">Transcription</keyword>
<evidence type="ECO:0000256" key="1">
    <source>
        <dbReference type="ARBA" id="ARBA00023015"/>
    </source>
</evidence>
<dbReference type="InterPro" id="IPR010982">
    <property type="entry name" value="Lambda_DNA-bd_dom_sf"/>
</dbReference>
<dbReference type="Pfam" id="PF13377">
    <property type="entry name" value="Peripla_BP_3"/>
    <property type="match status" value="1"/>
</dbReference>
<dbReference type="Proteomes" id="UP001243496">
    <property type="component" value="Chromosome"/>
</dbReference>
<feature type="domain" description="HTH lacI-type" evidence="4">
    <location>
        <begin position="2"/>
        <end position="58"/>
    </location>
</feature>
<dbReference type="GO" id="GO:0003700">
    <property type="term" value="F:DNA-binding transcription factor activity"/>
    <property type="evidence" value="ECO:0007669"/>
    <property type="project" value="TreeGrafter"/>
</dbReference>
<reference evidence="5" key="1">
    <citation type="submission" date="2023-08" db="EMBL/GenBank/DDBJ databases">
        <title>Complete Genome Sequences of butyrate producing Anaerostipes hadrus strains BA1 and GIF7 isolated from the terminal ileum of a healthy lean male.</title>
        <authorList>
            <person name="Low A."/>
            <person name="Sheludchenko M."/>
            <person name="Cheng H.E."/>
            <person name="Koh X.Q."/>
            <person name="Lee J."/>
        </authorList>
    </citation>
    <scope>NUCLEOTIDE SEQUENCE</scope>
    <source>
        <strain evidence="5">BA1</strain>
    </source>
</reference>